<sequence length="267" mass="28880">MSSQERTNPDRVGAAARWTALQQIWDHEELVQVSGGSAFLRWDIPAQLPSPALRLGSALALPRHTQVRRNGLLVMGPPPDVDRLLATMVAEDLLPEPLGRVAVQRGSLDAVARHLPLADGNDWEWLCATDVPARAAAEDRVVRLEVADEPVIRELLAAGNPRTDARPFEHPDQHWAGVRGDDGSLLACGVREHNAAGYPHLSGITVHPSARGTGLGVAVTARLTREGVEESGVCTLGMYSDNAVARRVYTGLGYGEVHLWSSRDLSR</sequence>
<comment type="caution">
    <text evidence="2">The sequence shown here is derived from an EMBL/GenBank/DDBJ whole genome shotgun (WGS) entry which is preliminary data.</text>
</comment>
<dbReference type="Proteomes" id="UP001501326">
    <property type="component" value="Unassembled WGS sequence"/>
</dbReference>
<reference evidence="2 3" key="1">
    <citation type="journal article" date="2019" name="Int. J. Syst. Evol. Microbiol.">
        <title>The Global Catalogue of Microorganisms (GCM) 10K type strain sequencing project: providing services to taxonomists for standard genome sequencing and annotation.</title>
        <authorList>
            <consortium name="The Broad Institute Genomics Platform"/>
            <consortium name="The Broad Institute Genome Sequencing Center for Infectious Disease"/>
            <person name="Wu L."/>
            <person name="Ma J."/>
        </authorList>
    </citation>
    <scope>NUCLEOTIDE SEQUENCE [LARGE SCALE GENOMIC DNA]</scope>
    <source>
        <strain evidence="2 3">JCM 16378</strain>
    </source>
</reference>
<organism evidence="2 3">
    <name type="scientific">Pedococcus aerophilus</name>
    <dbReference type="NCBI Taxonomy" id="436356"/>
    <lineage>
        <taxon>Bacteria</taxon>
        <taxon>Bacillati</taxon>
        <taxon>Actinomycetota</taxon>
        <taxon>Actinomycetes</taxon>
        <taxon>Micrococcales</taxon>
        <taxon>Intrasporangiaceae</taxon>
        <taxon>Pedococcus</taxon>
    </lineage>
</organism>
<dbReference type="InterPro" id="IPR000182">
    <property type="entry name" value="GNAT_dom"/>
</dbReference>
<feature type="domain" description="N-acetyltransferase" evidence="1">
    <location>
        <begin position="139"/>
        <end position="267"/>
    </location>
</feature>
<dbReference type="InterPro" id="IPR013653">
    <property type="entry name" value="GCN5-like_dom"/>
</dbReference>
<protein>
    <recommendedName>
        <fullName evidence="1">N-acetyltransferase domain-containing protein</fullName>
    </recommendedName>
</protein>
<evidence type="ECO:0000259" key="1">
    <source>
        <dbReference type="PROSITE" id="PS51186"/>
    </source>
</evidence>
<name>A0ABN3UCI3_9MICO</name>
<evidence type="ECO:0000313" key="2">
    <source>
        <dbReference type="EMBL" id="GAA2729918.1"/>
    </source>
</evidence>
<gene>
    <name evidence="2" type="ORF">GCM10009867_00190</name>
</gene>
<keyword evidence="3" id="KW-1185">Reference proteome</keyword>
<dbReference type="SUPFAM" id="SSF55729">
    <property type="entry name" value="Acyl-CoA N-acyltransferases (Nat)"/>
    <property type="match status" value="1"/>
</dbReference>
<dbReference type="EMBL" id="BAAARN010000001">
    <property type="protein sequence ID" value="GAA2729918.1"/>
    <property type="molecule type" value="Genomic_DNA"/>
</dbReference>
<evidence type="ECO:0000313" key="3">
    <source>
        <dbReference type="Proteomes" id="UP001501326"/>
    </source>
</evidence>
<dbReference type="PROSITE" id="PS51186">
    <property type="entry name" value="GNAT"/>
    <property type="match status" value="1"/>
</dbReference>
<accession>A0ABN3UCI3</accession>
<dbReference type="Gene3D" id="3.40.630.30">
    <property type="match status" value="1"/>
</dbReference>
<dbReference type="InterPro" id="IPR016181">
    <property type="entry name" value="Acyl_CoA_acyltransferase"/>
</dbReference>
<proteinExistence type="predicted"/>
<dbReference type="RefSeq" id="WP_344189050.1">
    <property type="nucleotide sequence ID" value="NZ_BAAARN010000001.1"/>
</dbReference>
<dbReference type="Pfam" id="PF08445">
    <property type="entry name" value="FR47"/>
    <property type="match status" value="1"/>
</dbReference>